<feature type="compositionally biased region" description="Polar residues" evidence="1">
    <location>
        <begin position="505"/>
        <end position="515"/>
    </location>
</feature>
<dbReference type="InterPro" id="IPR006149">
    <property type="entry name" value="EB_dom"/>
</dbReference>
<evidence type="ECO:0000313" key="4">
    <source>
        <dbReference type="EnsemblMetazoa" id="G29717.1:cds"/>
    </source>
</evidence>
<name>A0A8W8LUX3_MAGGI</name>
<evidence type="ECO:0000256" key="1">
    <source>
        <dbReference type="SAM" id="MobiDB-lite"/>
    </source>
</evidence>
<dbReference type="AlphaFoldDB" id="A0A8W8LUX3"/>
<feature type="region of interest" description="Disordered" evidence="1">
    <location>
        <begin position="421"/>
        <end position="526"/>
    </location>
</feature>
<sequence length="552" mass="61612">MINKSMSIYINRDLCLETGARFRDYQHRCLFNLSTAENFLQDVTTCPNKCNFQIENLHPLRNSLQAIKLTMGNGEKMFHSCGRSYYHTDVYLNINCSLWNAREYIIWDDVYASSINDAQCIHINNYCVCHCMPGYILEDKKCLKMNVSIGGLCGFDWQCNGTQFANVCDHGLCSCSPGYIEIKRKCFMYHGNLELNDSCGLTEQCIQPFSICLNGTCKCIDGFSPFDTDSCFKDTVPVGGFCSLDEQCTGSDNSGICGHGRCTCAKEFILIDLACEKDMNIRAKLGTFFGGFILGAIVTAVVTTLMYRKFKFPSIKIKKPAVLFAGIRAYGATRSAQISYTNDKKQNVAIETPKETLGYNLYEKQENERSDDVYNHLHEQTEQDDDNYDHACAPLNHIITFSGEFCHNLFIQSKPIPAEPKEYYQPTGVTSPGHWRDSTPTGDCGGNSPLGAHQSDCHNPRKKSCSDSGPNSYLPPWYNPPGDNTPHKGRPPPKLALGTKGQAGPSCTNEVTPESSPALRMDTPQSFETDIREILLRGNPRIPPPQTQIVTI</sequence>
<organism evidence="4 5">
    <name type="scientific">Magallana gigas</name>
    <name type="common">Pacific oyster</name>
    <name type="synonym">Crassostrea gigas</name>
    <dbReference type="NCBI Taxonomy" id="29159"/>
    <lineage>
        <taxon>Eukaryota</taxon>
        <taxon>Metazoa</taxon>
        <taxon>Spiralia</taxon>
        <taxon>Lophotrochozoa</taxon>
        <taxon>Mollusca</taxon>
        <taxon>Bivalvia</taxon>
        <taxon>Autobranchia</taxon>
        <taxon>Pteriomorphia</taxon>
        <taxon>Ostreida</taxon>
        <taxon>Ostreoidea</taxon>
        <taxon>Ostreidae</taxon>
        <taxon>Magallana</taxon>
    </lineage>
</organism>
<evidence type="ECO:0000256" key="2">
    <source>
        <dbReference type="SAM" id="Phobius"/>
    </source>
</evidence>
<evidence type="ECO:0000313" key="5">
    <source>
        <dbReference type="Proteomes" id="UP000005408"/>
    </source>
</evidence>
<feature type="domain" description="EB" evidence="3">
    <location>
        <begin position="131"/>
        <end position="186"/>
    </location>
</feature>
<protein>
    <recommendedName>
        <fullName evidence="3">EB domain-containing protein</fullName>
    </recommendedName>
</protein>
<feature type="transmembrane region" description="Helical" evidence="2">
    <location>
        <begin position="285"/>
        <end position="307"/>
    </location>
</feature>
<keyword evidence="2" id="KW-0472">Membrane</keyword>
<keyword evidence="2" id="KW-1133">Transmembrane helix</keyword>
<keyword evidence="2" id="KW-0812">Transmembrane</keyword>
<feature type="domain" description="EB" evidence="3">
    <location>
        <begin position="194"/>
        <end position="231"/>
    </location>
</feature>
<dbReference type="Proteomes" id="UP000005408">
    <property type="component" value="Unassembled WGS sequence"/>
</dbReference>
<dbReference type="EnsemblMetazoa" id="G29717.1">
    <property type="protein sequence ID" value="G29717.1:cds"/>
    <property type="gene ID" value="G29717"/>
</dbReference>
<keyword evidence="5" id="KW-1185">Reference proteome</keyword>
<dbReference type="Pfam" id="PF01683">
    <property type="entry name" value="EB"/>
    <property type="match status" value="2"/>
</dbReference>
<dbReference type="PANTHER" id="PTHR39069">
    <property type="entry name" value="ECDYSONE-INDUCIBLE GENE E1, ISOFORM A"/>
    <property type="match status" value="1"/>
</dbReference>
<proteinExistence type="predicted"/>
<evidence type="ECO:0000259" key="3">
    <source>
        <dbReference type="Pfam" id="PF01683"/>
    </source>
</evidence>
<reference evidence="4" key="1">
    <citation type="submission" date="2022-08" db="UniProtKB">
        <authorList>
            <consortium name="EnsemblMetazoa"/>
        </authorList>
    </citation>
    <scope>IDENTIFICATION</scope>
    <source>
        <strain evidence="4">05x7-T-G4-1.051#20</strain>
    </source>
</reference>
<accession>A0A8W8LUX3</accession>
<dbReference type="PANTHER" id="PTHR39069:SF8">
    <property type="entry name" value="FI17111P1"/>
    <property type="match status" value="1"/>
</dbReference>